<evidence type="ECO:0000256" key="2">
    <source>
        <dbReference type="ARBA" id="ARBA00005992"/>
    </source>
</evidence>
<dbReference type="GO" id="GO:0071555">
    <property type="term" value="P:cell wall organization"/>
    <property type="evidence" value="ECO:0007669"/>
    <property type="project" value="UniProtKB-UniRule"/>
</dbReference>
<evidence type="ECO:0000256" key="5">
    <source>
        <dbReference type="ARBA" id="ARBA00022984"/>
    </source>
</evidence>
<protein>
    <submittedName>
        <fullName evidence="10">L,D-transpeptidase family protein</fullName>
    </submittedName>
</protein>
<feature type="chain" id="PRO_5029490733" evidence="8">
    <location>
        <begin position="23"/>
        <end position="369"/>
    </location>
</feature>
<dbReference type="InterPro" id="IPR038063">
    <property type="entry name" value="Transpep_catalytic_dom"/>
</dbReference>
<keyword evidence="11" id="KW-1185">Reference proteome</keyword>
<dbReference type="PANTHER" id="PTHR41533:SF2">
    <property type="entry name" value="BLR7131 PROTEIN"/>
    <property type="match status" value="1"/>
</dbReference>
<keyword evidence="8" id="KW-0732">Signal</keyword>
<name>A0A7J5TXY9_9BACT</name>
<dbReference type="InterPro" id="IPR052905">
    <property type="entry name" value="LD-transpeptidase_YkuD-like"/>
</dbReference>
<dbReference type="SUPFAM" id="SSF141523">
    <property type="entry name" value="L,D-transpeptidase catalytic domain-like"/>
    <property type="match status" value="1"/>
</dbReference>
<evidence type="ECO:0000313" key="11">
    <source>
        <dbReference type="Proteomes" id="UP000488299"/>
    </source>
</evidence>
<proteinExistence type="inferred from homology"/>
<dbReference type="Gene3D" id="2.40.440.10">
    <property type="entry name" value="L,D-transpeptidase catalytic domain-like"/>
    <property type="match status" value="1"/>
</dbReference>
<dbReference type="InterPro" id="IPR005490">
    <property type="entry name" value="LD_TPept_cat_dom"/>
</dbReference>
<evidence type="ECO:0000256" key="1">
    <source>
        <dbReference type="ARBA" id="ARBA00004752"/>
    </source>
</evidence>
<evidence type="ECO:0000256" key="6">
    <source>
        <dbReference type="ARBA" id="ARBA00023316"/>
    </source>
</evidence>
<dbReference type="Pfam" id="PF03734">
    <property type="entry name" value="YkuD"/>
    <property type="match status" value="1"/>
</dbReference>
<reference evidence="10 11" key="1">
    <citation type="submission" date="2019-10" db="EMBL/GenBank/DDBJ databases">
        <title>Rudanella paleaurantiibacter sp. nov., isolated from sludge.</title>
        <authorList>
            <person name="Xu S.Q."/>
        </authorList>
    </citation>
    <scope>NUCLEOTIDE SEQUENCE [LARGE SCALE GENOMIC DNA]</scope>
    <source>
        <strain evidence="10 11">HX-22-17</strain>
    </source>
</reference>
<evidence type="ECO:0000256" key="7">
    <source>
        <dbReference type="PROSITE-ProRule" id="PRU01373"/>
    </source>
</evidence>
<evidence type="ECO:0000256" key="3">
    <source>
        <dbReference type="ARBA" id="ARBA00022679"/>
    </source>
</evidence>
<dbReference type="CDD" id="cd16913">
    <property type="entry name" value="YkuD_like"/>
    <property type="match status" value="1"/>
</dbReference>
<dbReference type="GO" id="GO:0009252">
    <property type="term" value="P:peptidoglycan biosynthetic process"/>
    <property type="evidence" value="ECO:0007669"/>
    <property type="project" value="UniProtKB-UniPathway"/>
</dbReference>
<comment type="pathway">
    <text evidence="1 7">Cell wall biogenesis; peptidoglycan biosynthesis.</text>
</comment>
<feature type="active site" description="Nucleophile" evidence="7">
    <location>
        <position position="302"/>
    </location>
</feature>
<dbReference type="PROSITE" id="PS52029">
    <property type="entry name" value="LD_TPASE"/>
    <property type="match status" value="1"/>
</dbReference>
<dbReference type="RefSeq" id="WP_152124601.1">
    <property type="nucleotide sequence ID" value="NZ_WELI01000005.1"/>
</dbReference>
<dbReference type="PANTHER" id="PTHR41533">
    <property type="entry name" value="L,D-TRANSPEPTIDASE HI_1667-RELATED"/>
    <property type="match status" value="1"/>
</dbReference>
<keyword evidence="4 7" id="KW-0133">Cell shape</keyword>
<evidence type="ECO:0000259" key="9">
    <source>
        <dbReference type="PROSITE" id="PS52029"/>
    </source>
</evidence>
<comment type="caution">
    <text evidence="10">The sequence shown here is derived from an EMBL/GenBank/DDBJ whole genome shotgun (WGS) entry which is preliminary data.</text>
</comment>
<keyword evidence="5 7" id="KW-0573">Peptidoglycan synthesis</keyword>
<dbReference type="UniPathway" id="UPA00219"/>
<evidence type="ECO:0000313" key="10">
    <source>
        <dbReference type="EMBL" id="KAB7729984.1"/>
    </source>
</evidence>
<evidence type="ECO:0000256" key="8">
    <source>
        <dbReference type="SAM" id="SignalP"/>
    </source>
</evidence>
<dbReference type="EMBL" id="WELI01000005">
    <property type="protein sequence ID" value="KAB7729984.1"/>
    <property type="molecule type" value="Genomic_DNA"/>
</dbReference>
<evidence type="ECO:0000256" key="4">
    <source>
        <dbReference type="ARBA" id="ARBA00022960"/>
    </source>
</evidence>
<organism evidence="10 11">
    <name type="scientific">Rudanella paleaurantiibacter</name>
    <dbReference type="NCBI Taxonomy" id="2614655"/>
    <lineage>
        <taxon>Bacteria</taxon>
        <taxon>Pseudomonadati</taxon>
        <taxon>Bacteroidota</taxon>
        <taxon>Cytophagia</taxon>
        <taxon>Cytophagales</taxon>
        <taxon>Cytophagaceae</taxon>
        <taxon>Rudanella</taxon>
    </lineage>
</organism>
<dbReference type="GO" id="GO:0004180">
    <property type="term" value="F:carboxypeptidase activity"/>
    <property type="evidence" value="ECO:0007669"/>
    <property type="project" value="UniProtKB-ARBA"/>
</dbReference>
<dbReference type="Proteomes" id="UP000488299">
    <property type="component" value="Unassembled WGS sequence"/>
</dbReference>
<keyword evidence="6 7" id="KW-0961">Cell wall biogenesis/degradation</keyword>
<dbReference type="GO" id="GO:0008360">
    <property type="term" value="P:regulation of cell shape"/>
    <property type="evidence" value="ECO:0007669"/>
    <property type="project" value="UniProtKB-UniRule"/>
</dbReference>
<dbReference type="GO" id="GO:0016740">
    <property type="term" value="F:transferase activity"/>
    <property type="evidence" value="ECO:0007669"/>
    <property type="project" value="UniProtKB-KW"/>
</dbReference>
<keyword evidence="3" id="KW-0808">Transferase</keyword>
<feature type="active site" description="Proton donor/acceptor" evidence="7">
    <location>
        <position position="283"/>
    </location>
</feature>
<sequence>MTTRLLLLISLLLPLQSIGQSAEDWTRLRGYGESIGVEPVCKTPLPDRACLTTYLSEVIWGKPSRRLGYQGVTPQMDSVRLGQLVDRVIVGGNWPPLLDSLESHDPHYRQLKEYCWRCLLDDYVGDSLTIEQIKASLHTYRWLNRFPADKRVIVNLPSATLRVIDRQGETRLSSRVIVGKRNTPTPVFTARITDLVTYPYWNVPRSITEKELFPKIKRNPAAIDDMNMQVIDSKGQVVDPTTINWAALTPKTFPYRLRQSTGCDNALGLMKFNLGSPYDIYLHDTNARHLFKNENRWLSHGCVRVEKPVELANELLGSNRFTPAYLNSCLKAKTPLTIRLPRPVPVFIIYNILDIDEAGAVRVYRDVYR</sequence>
<feature type="signal peptide" evidence="8">
    <location>
        <begin position="1"/>
        <end position="22"/>
    </location>
</feature>
<gene>
    <name evidence="10" type="ORF">F5984_12415</name>
</gene>
<accession>A0A7J5TXY9</accession>
<dbReference type="AlphaFoldDB" id="A0A7J5TXY9"/>
<comment type="similarity">
    <text evidence="2">Belongs to the YkuD family.</text>
</comment>
<feature type="domain" description="L,D-TPase catalytic" evidence="9">
    <location>
        <begin position="150"/>
        <end position="339"/>
    </location>
</feature>